<keyword evidence="3" id="KW-1185">Reference proteome</keyword>
<gene>
    <name evidence="2" type="ORF">DHEL01_v207081</name>
</gene>
<feature type="region of interest" description="Disordered" evidence="1">
    <location>
        <begin position="402"/>
        <end position="478"/>
    </location>
</feature>
<dbReference type="STRING" id="158607.A0A2P5HW95"/>
<comment type="caution">
    <text evidence="2">The sequence shown here is derived from an EMBL/GenBank/DDBJ whole genome shotgun (WGS) entry which is preliminary data.</text>
</comment>
<feature type="region of interest" description="Disordered" evidence="1">
    <location>
        <begin position="85"/>
        <end position="109"/>
    </location>
</feature>
<feature type="compositionally biased region" description="Basic and acidic residues" evidence="1">
    <location>
        <begin position="349"/>
        <end position="359"/>
    </location>
</feature>
<proteinExistence type="predicted"/>
<reference evidence="2" key="1">
    <citation type="submission" date="2017-09" db="EMBL/GenBank/DDBJ databases">
        <title>Polyketide synthases of a Diaporthe helianthi virulent isolate.</title>
        <authorList>
            <person name="Baroncelli R."/>
        </authorList>
    </citation>
    <scope>NUCLEOTIDE SEQUENCE [LARGE SCALE GENOMIC DNA]</scope>
    <source>
        <strain evidence="2">7/96</strain>
    </source>
</reference>
<organism evidence="2 3">
    <name type="scientific">Diaporthe helianthi</name>
    <dbReference type="NCBI Taxonomy" id="158607"/>
    <lineage>
        <taxon>Eukaryota</taxon>
        <taxon>Fungi</taxon>
        <taxon>Dikarya</taxon>
        <taxon>Ascomycota</taxon>
        <taxon>Pezizomycotina</taxon>
        <taxon>Sordariomycetes</taxon>
        <taxon>Sordariomycetidae</taxon>
        <taxon>Diaporthales</taxon>
        <taxon>Diaporthaceae</taxon>
        <taxon>Diaporthe</taxon>
    </lineage>
</organism>
<accession>A0A2P5HW95</accession>
<dbReference type="Proteomes" id="UP000094444">
    <property type="component" value="Unassembled WGS sequence"/>
</dbReference>
<dbReference type="AlphaFoldDB" id="A0A2P5HW95"/>
<evidence type="ECO:0000256" key="1">
    <source>
        <dbReference type="SAM" id="MobiDB-lite"/>
    </source>
</evidence>
<sequence length="478" mass="54536">MPVAKSKAQHLPVTATDLLAYDEAQLVQYLKRNDADEGFDISSLVGVRRLPKSQRDELAHKLRDAALRLELNVDDLLTRLTDLAGRQNDSPNLEHRRSPDGSTESTPPPIAYQNFEVLSHDGLIEDGGRPACSTEELSHILADPTTRYTAILSWLSDDPDTETGAGEIKTIFSRQFTRWWNFRKSQWSNRGLDDGEEGLSAFLKAIRCRYKRMGLHTMVSATSFNETIRRQWQHMPASRQLPDGQSFAAYKDAVQTRLTPHHFIRRPQLRKNPYQQDTWTNWLEYLNFEKWCLESLTATAESLQKQFLESWKLLIAREPDGNMASSRPAGPSSTQPQRRPGAKAASPAKELEAAQAERDASNRAIRDFIREAKPYERALAAVYYQRHRVEWVIREAHLMETEMSQQRKTAKSKTKDDNVKERKKRRRDDVDEIPPESQSKRAKGRVVSEDAASGATRDGPHTRSLRRSARHASLQNGV</sequence>
<dbReference type="EMBL" id="MAVT02000614">
    <property type="protein sequence ID" value="POS74531.1"/>
    <property type="molecule type" value="Genomic_DNA"/>
</dbReference>
<evidence type="ECO:0000313" key="3">
    <source>
        <dbReference type="Proteomes" id="UP000094444"/>
    </source>
</evidence>
<protein>
    <submittedName>
        <fullName evidence="2">Uncharacterized protein</fullName>
    </submittedName>
</protein>
<dbReference type="InParanoid" id="A0A2P5HW95"/>
<dbReference type="OrthoDB" id="5419928at2759"/>
<name>A0A2P5HW95_DIAHE</name>
<evidence type="ECO:0000313" key="2">
    <source>
        <dbReference type="EMBL" id="POS74531.1"/>
    </source>
</evidence>
<feature type="region of interest" description="Disordered" evidence="1">
    <location>
        <begin position="320"/>
        <end position="359"/>
    </location>
</feature>